<keyword evidence="2" id="KW-1185">Reference proteome</keyword>
<protein>
    <submittedName>
        <fullName evidence="1">Related to CipC-like antibiotic response protein</fullName>
    </submittedName>
</protein>
<reference evidence="2" key="1">
    <citation type="journal article" date="2016" name="Genome Biol. Evol.">
        <title>Comparative 'omics' of the Fusarium fujikuroi species complex highlights differences in genetic potential and metabolite synthesis.</title>
        <authorList>
            <person name="Niehaus E.-M."/>
            <person name="Muensterkoetter M."/>
            <person name="Proctor R.H."/>
            <person name="Brown D.W."/>
            <person name="Sharon A."/>
            <person name="Idan Y."/>
            <person name="Oren-Young L."/>
            <person name="Sieber C.M."/>
            <person name="Novak O."/>
            <person name="Pencik A."/>
            <person name="Tarkowska D."/>
            <person name="Hromadova K."/>
            <person name="Freeman S."/>
            <person name="Maymon M."/>
            <person name="Elazar M."/>
            <person name="Youssef S.A."/>
            <person name="El-Shabrawy E.S.M."/>
            <person name="Shalaby A.B.A."/>
            <person name="Houterman P."/>
            <person name="Brock N.L."/>
            <person name="Burkhardt I."/>
            <person name="Tsavkelova E.A."/>
            <person name="Dickschat J.S."/>
            <person name="Galuszka P."/>
            <person name="Gueldener U."/>
            <person name="Tudzynski B."/>
        </authorList>
    </citation>
    <scope>NUCLEOTIDE SEQUENCE [LARGE SCALE GENOMIC DNA]</scope>
    <source>
        <strain evidence="2">MRC7560</strain>
    </source>
</reference>
<dbReference type="RefSeq" id="XP_041688207.1">
    <property type="nucleotide sequence ID" value="XM_041822537.1"/>
</dbReference>
<dbReference type="AlphaFoldDB" id="A0A1L7U5C7"/>
<dbReference type="GeneID" id="65094366"/>
<accession>A0A1L7U5C7</accession>
<dbReference type="VEuPathDB" id="FungiDB:FMAN_15123"/>
<evidence type="ECO:0000313" key="2">
    <source>
        <dbReference type="Proteomes" id="UP000184255"/>
    </source>
</evidence>
<name>A0A1L7U5C7_FUSMA</name>
<dbReference type="PANTHER" id="PTHR37450:SF1">
    <property type="entry name" value="CIPC PROTEIN"/>
    <property type="match status" value="1"/>
</dbReference>
<sequence>MGWFDNNTEIVEKFEQYNEYSDSGNEQHKAKLSHELIGGAAAFEAAKAYEEHVARNGKPDSHAKAKEFIAGAIGAFVDREVETKGLDFIDREEAKRHGRRHAEEALQQEY</sequence>
<dbReference type="Proteomes" id="UP000184255">
    <property type="component" value="Unassembled WGS sequence"/>
</dbReference>
<organism evidence="1 2">
    <name type="scientific">Fusarium mangiferae</name>
    <name type="common">Mango malformation disease fungus</name>
    <dbReference type="NCBI Taxonomy" id="192010"/>
    <lineage>
        <taxon>Eukaryota</taxon>
        <taxon>Fungi</taxon>
        <taxon>Dikarya</taxon>
        <taxon>Ascomycota</taxon>
        <taxon>Pezizomycotina</taxon>
        <taxon>Sordariomycetes</taxon>
        <taxon>Hypocreomycetidae</taxon>
        <taxon>Hypocreales</taxon>
        <taxon>Nectriaceae</taxon>
        <taxon>Fusarium</taxon>
        <taxon>Fusarium fujikuroi species complex</taxon>
    </lineage>
</organism>
<dbReference type="PANTHER" id="PTHR37450">
    <property type="entry name" value="CIPC PROTEIN"/>
    <property type="match status" value="1"/>
</dbReference>
<proteinExistence type="predicted"/>
<gene>
    <name evidence="1" type="ORF">FMAN_15123</name>
</gene>
<dbReference type="EMBL" id="FCQH01000014">
    <property type="protein sequence ID" value="CVL03573.1"/>
    <property type="molecule type" value="Genomic_DNA"/>
</dbReference>
<dbReference type="InterPro" id="IPR022234">
    <property type="entry name" value="DUF3759"/>
</dbReference>
<evidence type="ECO:0000313" key="1">
    <source>
        <dbReference type="EMBL" id="CVL03573.1"/>
    </source>
</evidence>
<dbReference type="Pfam" id="PF12585">
    <property type="entry name" value="DUF3759"/>
    <property type="match status" value="1"/>
</dbReference>
<comment type="caution">
    <text evidence="1">The sequence shown here is derived from an EMBL/GenBank/DDBJ whole genome shotgun (WGS) entry which is preliminary data.</text>
</comment>